<evidence type="ECO:0000256" key="1">
    <source>
        <dbReference type="ARBA" id="ARBA00004173"/>
    </source>
</evidence>
<keyword evidence="4" id="KW-1015">Disulfide bond</keyword>
<evidence type="ECO:0000256" key="4">
    <source>
        <dbReference type="ARBA" id="ARBA00023157"/>
    </source>
</evidence>
<organism evidence="5 6">
    <name type="scientific">Kuraishia capsulata CBS 1993</name>
    <dbReference type="NCBI Taxonomy" id="1382522"/>
    <lineage>
        <taxon>Eukaryota</taxon>
        <taxon>Fungi</taxon>
        <taxon>Dikarya</taxon>
        <taxon>Ascomycota</taxon>
        <taxon>Saccharomycotina</taxon>
        <taxon>Pichiomycetes</taxon>
        <taxon>Pichiales</taxon>
        <taxon>Pichiaceae</taxon>
        <taxon>Kuraishia</taxon>
    </lineage>
</organism>
<accession>W6MWQ0</accession>
<dbReference type="PANTHER" id="PTHR47677:SF1">
    <property type="entry name" value="CYTOCHROME C OXIDASE ASSEMBLY FACTOR 6"/>
    <property type="match status" value="1"/>
</dbReference>
<dbReference type="RefSeq" id="XP_022459723.1">
    <property type="nucleotide sequence ID" value="XM_022602151.1"/>
</dbReference>
<dbReference type="GO" id="GO:0006878">
    <property type="term" value="P:intracellular copper ion homeostasis"/>
    <property type="evidence" value="ECO:0007669"/>
    <property type="project" value="EnsemblFungi"/>
</dbReference>
<comment type="similarity">
    <text evidence="2">Belongs to the cytochrome c oxidase subunit 6B family.</text>
</comment>
<dbReference type="STRING" id="1382522.W6MWQ0"/>
<proteinExistence type="inferred from homology"/>
<dbReference type="PANTHER" id="PTHR47677">
    <property type="entry name" value="CYTOCHROME C OXIDASE ASSEMBLY FACTOR 6"/>
    <property type="match status" value="1"/>
</dbReference>
<dbReference type="OrthoDB" id="5545577at2759"/>
<name>W6MWQ0_9ASCO</name>
<comment type="subcellular location">
    <subcellularLocation>
        <location evidence="1">Mitochondrion</location>
    </subcellularLocation>
</comment>
<dbReference type="GeneID" id="34521111"/>
<dbReference type="InterPro" id="IPR036549">
    <property type="entry name" value="CX6/COA6-like_sf"/>
</dbReference>
<dbReference type="GO" id="GO:0033617">
    <property type="term" value="P:mitochondrial respiratory chain complex IV assembly"/>
    <property type="evidence" value="ECO:0007669"/>
    <property type="project" value="EnsemblFungi"/>
</dbReference>
<dbReference type="PROSITE" id="PS51808">
    <property type="entry name" value="CHCH"/>
    <property type="match status" value="1"/>
</dbReference>
<dbReference type="SUPFAM" id="SSF47694">
    <property type="entry name" value="Cytochrome c oxidase subunit h"/>
    <property type="match status" value="1"/>
</dbReference>
<dbReference type="Gene3D" id="1.10.10.140">
    <property type="entry name" value="Cytochrome c oxidase, subunit VIb"/>
    <property type="match status" value="1"/>
</dbReference>
<dbReference type="InterPro" id="IPR048281">
    <property type="entry name" value="COA6_fun"/>
</dbReference>
<evidence type="ECO:0000313" key="6">
    <source>
        <dbReference type="Proteomes" id="UP000019384"/>
    </source>
</evidence>
<dbReference type="GO" id="GO:0005758">
    <property type="term" value="C:mitochondrial intermembrane space"/>
    <property type="evidence" value="ECO:0007669"/>
    <property type="project" value="EnsemblFungi"/>
</dbReference>
<dbReference type="Proteomes" id="UP000019384">
    <property type="component" value="Unassembled WGS sequence"/>
</dbReference>
<reference evidence="5" key="2">
    <citation type="submission" date="2014-02" db="EMBL/GenBank/DDBJ databases">
        <title>Complete DNA sequence of /Kuraishia capsulata/ illustrates novel genomic features among budding yeasts (/Saccharomycotina/).</title>
        <authorList>
            <person name="Morales L."/>
            <person name="Noel B."/>
            <person name="Porcel B."/>
            <person name="Marcet-Houben M."/>
            <person name="Hullo M-F."/>
            <person name="Sacerdot C."/>
            <person name="Tekaia F."/>
            <person name="Leh-Louis V."/>
            <person name="Despons L."/>
            <person name="Khanna V."/>
            <person name="Aury J-M."/>
            <person name="Barbe V."/>
            <person name="Couloux A."/>
            <person name="Labadie K."/>
            <person name="Pelletier E."/>
            <person name="Souciet J-L."/>
            <person name="Boekhout T."/>
            <person name="Gabaldon T."/>
            <person name="Wincker P."/>
            <person name="Dujon B."/>
        </authorList>
    </citation>
    <scope>NUCLEOTIDE SEQUENCE</scope>
    <source>
        <strain evidence="5">CBS 1993</strain>
    </source>
</reference>
<dbReference type="Pfam" id="PF02297">
    <property type="entry name" value="COX6B"/>
    <property type="match status" value="1"/>
</dbReference>
<gene>
    <name evidence="5" type="ORF">KUCA_T00003709001</name>
</gene>
<evidence type="ECO:0000313" key="5">
    <source>
        <dbReference type="EMBL" id="CDK27730.1"/>
    </source>
</evidence>
<sequence length="110" mass="12950">MGLFRSDPVIPDPPNRSKREKCWESRDLFFSCLDRIDVVNPLDKKHDKIIAKECSKENKQYETDCVASWVKYFNQKRPFDIKKERMLKEAEEQNAEVIQMPGYRPGAIGK</sequence>
<reference evidence="5" key="1">
    <citation type="submission" date="2013-12" db="EMBL/GenBank/DDBJ databases">
        <authorList>
            <person name="Genoscope - CEA"/>
        </authorList>
    </citation>
    <scope>NUCLEOTIDE SEQUENCE</scope>
    <source>
        <strain evidence="5">CBS 1993</strain>
    </source>
</reference>
<dbReference type="AlphaFoldDB" id="W6MWQ0"/>
<keyword evidence="3" id="KW-0496">Mitochondrion</keyword>
<evidence type="ECO:0000256" key="2">
    <source>
        <dbReference type="ARBA" id="ARBA00006425"/>
    </source>
</evidence>
<dbReference type="EMBL" id="HG793128">
    <property type="protein sequence ID" value="CDK27730.1"/>
    <property type="molecule type" value="Genomic_DNA"/>
</dbReference>
<dbReference type="GO" id="GO:0005507">
    <property type="term" value="F:copper ion binding"/>
    <property type="evidence" value="ECO:0007669"/>
    <property type="project" value="EnsemblFungi"/>
</dbReference>
<evidence type="ECO:0008006" key="7">
    <source>
        <dbReference type="Google" id="ProtNLM"/>
    </source>
</evidence>
<dbReference type="HOGENOM" id="CLU_142408_0_0_1"/>
<keyword evidence="6" id="KW-1185">Reference proteome</keyword>
<protein>
    <recommendedName>
        <fullName evidence="7">Cytochrome c oxidase assembly factor 6</fullName>
    </recommendedName>
</protein>
<dbReference type="InterPro" id="IPR048280">
    <property type="entry name" value="COX6B-like"/>
</dbReference>
<evidence type="ECO:0000256" key="3">
    <source>
        <dbReference type="ARBA" id="ARBA00023128"/>
    </source>
</evidence>